<keyword evidence="10" id="KW-0067">ATP-binding</keyword>
<dbReference type="Proteomes" id="UP000193986">
    <property type="component" value="Unassembled WGS sequence"/>
</dbReference>
<evidence type="ECO:0000256" key="6">
    <source>
        <dbReference type="ARBA" id="ARBA00022552"/>
    </source>
</evidence>
<comment type="caution">
    <text evidence="14">The sequence shown here is derived from an EMBL/GenBank/DDBJ whole genome shotgun (WGS) entry which is preliminary data.</text>
</comment>
<evidence type="ECO:0000256" key="11">
    <source>
        <dbReference type="ARBA" id="ARBA00023242"/>
    </source>
</evidence>
<name>A0A1Y2B6S3_9TREE</name>
<evidence type="ECO:0000256" key="1">
    <source>
        <dbReference type="ARBA" id="ARBA00003798"/>
    </source>
</evidence>
<dbReference type="GO" id="GO:0005730">
    <property type="term" value="C:nucleolus"/>
    <property type="evidence" value="ECO:0007669"/>
    <property type="project" value="UniProtKB-SubCell"/>
</dbReference>
<evidence type="ECO:0000256" key="12">
    <source>
        <dbReference type="SAM" id="MobiDB-lite"/>
    </source>
</evidence>
<dbReference type="Pfam" id="PF16575">
    <property type="entry name" value="CLP1_P"/>
    <property type="match status" value="1"/>
</dbReference>
<keyword evidence="9" id="KW-0418">Kinase</keyword>
<dbReference type="STRING" id="71784.A0A1Y2B6S3"/>
<organism evidence="14 15">
    <name type="scientific">Naematelia encephala</name>
    <dbReference type="NCBI Taxonomy" id="71784"/>
    <lineage>
        <taxon>Eukaryota</taxon>
        <taxon>Fungi</taxon>
        <taxon>Dikarya</taxon>
        <taxon>Basidiomycota</taxon>
        <taxon>Agaricomycotina</taxon>
        <taxon>Tremellomycetes</taxon>
        <taxon>Tremellales</taxon>
        <taxon>Naemateliaceae</taxon>
        <taxon>Naematelia</taxon>
    </lineage>
</organism>
<dbReference type="FunFam" id="3.40.50.300:FF:002899">
    <property type="entry name" value="Unplaced genomic scaffold supercont1.83, whole genome shotgun sequence"/>
    <property type="match status" value="1"/>
</dbReference>
<dbReference type="Gene3D" id="3.40.50.300">
    <property type="entry name" value="P-loop containing nucleotide triphosphate hydrolases"/>
    <property type="match status" value="1"/>
</dbReference>
<dbReference type="OrthoDB" id="2405412at2759"/>
<evidence type="ECO:0000256" key="10">
    <source>
        <dbReference type="ARBA" id="ARBA00022840"/>
    </source>
</evidence>
<evidence type="ECO:0000256" key="4">
    <source>
        <dbReference type="ARBA" id="ARBA00018706"/>
    </source>
</evidence>
<comment type="similarity">
    <text evidence="3">Belongs to the Clp1 family. NOL9/GRC3 subfamily.</text>
</comment>
<evidence type="ECO:0000259" key="13">
    <source>
        <dbReference type="Pfam" id="PF16575"/>
    </source>
</evidence>
<dbReference type="AlphaFoldDB" id="A0A1Y2B6S3"/>
<gene>
    <name evidence="14" type="ORF">BCR39DRAFT_528588</name>
</gene>
<evidence type="ECO:0000256" key="2">
    <source>
        <dbReference type="ARBA" id="ARBA00004604"/>
    </source>
</evidence>
<dbReference type="FunCoup" id="A0A1Y2B6S3">
    <property type="interactions" value="227"/>
</dbReference>
<sequence>MSALAARRAAAAAESLTTRQVTIDSSLKKTIAPPSPTQSALIFDVDSDTSSQASTSTVLSSKRRRIDKSPPKKVRYFAQPSTNDEDEPHRETARKARTRKAFSPSAPASDSGLDNDSSDDELLGGGLDVDRDAELELSAASTPGPSRTRFATELTTGVPTTSRFEPKWGVNLHKVSAFDLSNMGIHETPTSTGGGVVVSLSSNENLMLAGMFSLTPLRGSLDLLSSTLHASTPTAPRSYPVFAPTSHPLPVICPSKNSVTSSDLHELPLPSTFALGDDTSDLRTVFLVREHHCGLEELRHGAVPGFSHIWLDHSGAWGLKGVHPVIGSFPTPVYPHITSPSWQSALDSLKSDEASEEAINDEPVVVLVKGPKRSGKSTLARASVNRLLEQYERVAWLECDLGQGEFGCGGVVGLWTIDQPVLGPPFTHPLSPQRAHYLGTYTPLTCPDEYIAAVRHILEHHRYEVQYPLNPTTSETGKRTDIVPLVVNTQGWVKGLGEELLVAIEDMAKPTHVFAFTQPPLDEANYMGNGAGWTSSPIFTSTALPSYADRDQSKVQMFSVDPAPISSLQARHTAADLRILSMISYFHARLSPSVPTTWDISKPILAMRPWQVDLGGAISGVYLSGEGSDGIIPDDLHLALNGAVVALIEYVDNDSYSPPVYIQGRPLPLPEESNFLGLALIRAVRLSTSSYRTKSTISLLSPLSPSVLMTANGMIKNGAIELPLCGMLDWKSSGEMAAGLAGVNWDEVPFLDVGMAGGVGVEKRRFRRNLMRKGM</sequence>
<evidence type="ECO:0000256" key="5">
    <source>
        <dbReference type="ARBA" id="ARBA00019824"/>
    </source>
</evidence>
<protein>
    <recommendedName>
        <fullName evidence="5">Polynucleotide 5'-hydroxyl-kinase GRC3</fullName>
    </recommendedName>
    <alternativeName>
        <fullName evidence="4">Polynucleotide 5'-hydroxyl-kinase grc3</fullName>
    </alternativeName>
</protein>
<dbReference type="GO" id="GO:0051731">
    <property type="term" value="F:polynucleotide 5'-hydroxyl-kinase activity"/>
    <property type="evidence" value="ECO:0007669"/>
    <property type="project" value="InterPro"/>
</dbReference>
<accession>A0A1Y2B6S3</accession>
<keyword evidence="7" id="KW-0808">Transferase</keyword>
<dbReference type="PANTHER" id="PTHR12755:SF3">
    <property type="entry name" value="POLYNUCLEOTIDE 5'-HYDROXYL-KINASE NOL9"/>
    <property type="match status" value="1"/>
</dbReference>
<dbReference type="GO" id="GO:0005524">
    <property type="term" value="F:ATP binding"/>
    <property type="evidence" value="ECO:0007669"/>
    <property type="project" value="UniProtKB-KW"/>
</dbReference>
<keyword evidence="6" id="KW-0698">rRNA processing</keyword>
<evidence type="ECO:0000256" key="7">
    <source>
        <dbReference type="ARBA" id="ARBA00022679"/>
    </source>
</evidence>
<proteinExistence type="inferred from homology"/>
<evidence type="ECO:0000313" key="14">
    <source>
        <dbReference type="EMBL" id="ORY30532.1"/>
    </source>
</evidence>
<comment type="function">
    <text evidence="1">Polynucleotide 5'-kinase involved in rRNA processing.</text>
</comment>
<dbReference type="InterPro" id="IPR027417">
    <property type="entry name" value="P-loop_NTPase"/>
</dbReference>
<evidence type="ECO:0000313" key="15">
    <source>
        <dbReference type="Proteomes" id="UP000193986"/>
    </source>
</evidence>
<feature type="region of interest" description="Disordered" evidence="12">
    <location>
        <begin position="43"/>
        <end position="126"/>
    </location>
</feature>
<comment type="subcellular location">
    <subcellularLocation>
        <location evidence="2">Nucleus</location>
        <location evidence="2">Nucleolus</location>
    </subcellularLocation>
</comment>
<keyword evidence="8" id="KW-0547">Nucleotide-binding</keyword>
<keyword evidence="15" id="KW-1185">Reference proteome</keyword>
<dbReference type="PANTHER" id="PTHR12755">
    <property type="entry name" value="CLEAVAGE/POLYADENYLATION FACTOR IA SUBUNIT CLP1P"/>
    <property type="match status" value="1"/>
</dbReference>
<dbReference type="EMBL" id="MCFC01000019">
    <property type="protein sequence ID" value="ORY30532.1"/>
    <property type="molecule type" value="Genomic_DNA"/>
</dbReference>
<evidence type="ECO:0000256" key="3">
    <source>
        <dbReference type="ARBA" id="ARBA00011003"/>
    </source>
</evidence>
<dbReference type="InParanoid" id="A0A1Y2B6S3"/>
<feature type="compositionally biased region" description="Low complexity" evidence="12">
    <location>
        <begin position="48"/>
        <end position="60"/>
    </location>
</feature>
<keyword evidence="11" id="KW-0539">Nucleus</keyword>
<feature type="domain" description="Clp1 P-loop" evidence="13">
    <location>
        <begin position="370"/>
        <end position="522"/>
    </location>
</feature>
<feature type="compositionally biased region" description="Basic residues" evidence="12">
    <location>
        <begin position="61"/>
        <end position="75"/>
    </location>
</feature>
<dbReference type="InterPro" id="IPR032319">
    <property type="entry name" value="CLP1_P"/>
</dbReference>
<evidence type="ECO:0000256" key="8">
    <source>
        <dbReference type="ARBA" id="ARBA00022741"/>
    </source>
</evidence>
<dbReference type="GO" id="GO:0000448">
    <property type="term" value="P:cleavage in ITS2 between 5.8S rRNA and LSU-rRNA of tricistronic rRNA transcript (SSU-rRNA, 5.8S rRNA, LSU-rRNA)"/>
    <property type="evidence" value="ECO:0007669"/>
    <property type="project" value="TreeGrafter"/>
</dbReference>
<dbReference type="InterPro" id="IPR045116">
    <property type="entry name" value="Clp1/Grc3"/>
</dbReference>
<reference evidence="14 15" key="1">
    <citation type="submission" date="2016-07" db="EMBL/GenBank/DDBJ databases">
        <title>Pervasive Adenine N6-methylation of Active Genes in Fungi.</title>
        <authorList>
            <consortium name="DOE Joint Genome Institute"/>
            <person name="Mondo S.J."/>
            <person name="Dannebaum R.O."/>
            <person name="Kuo R.C."/>
            <person name="Labutti K."/>
            <person name="Haridas S."/>
            <person name="Kuo A."/>
            <person name="Salamov A."/>
            <person name="Ahrendt S.R."/>
            <person name="Lipzen A."/>
            <person name="Sullivan W."/>
            <person name="Andreopoulos W.B."/>
            <person name="Clum A."/>
            <person name="Lindquist E."/>
            <person name="Daum C."/>
            <person name="Ramamoorthy G.K."/>
            <person name="Gryganskyi A."/>
            <person name="Culley D."/>
            <person name="Magnuson J.K."/>
            <person name="James T.Y."/>
            <person name="O'Malley M.A."/>
            <person name="Stajich J.E."/>
            <person name="Spatafora J.W."/>
            <person name="Visel A."/>
            <person name="Grigoriev I.V."/>
        </authorList>
    </citation>
    <scope>NUCLEOTIDE SEQUENCE [LARGE SCALE GENOMIC DNA]</scope>
    <source>
        <strain evidence="14 15">68-887.2</strain>
    </source>
</reference>
<evidence type="ECO:0000256" key="9">
    <source>
        <dbReference type="ARBA" id="ARBA00022777"/>
    </source>
</evidence>